<evidence type="ECO:0000313" key="2">
    <source>
        <dbReference type="EMBL" id="AWK87659.1"/>
    </source>
</evidence>
<reference evidence="3" key="1">
    <citation type="submission" date="2018-05" db="EMBL/GenBank/DDBJ databases">
        <title>Azospirillum thermophila sp. nov., a novel isolated from hot spring.</title>
        <authorList>
            <person name="Zhao Z."/>
        </authorList>
    </citation>
    <scope>NUCLEOTIDE SEQUENCE [LARGE SCALE GENOMIC DNA]</scope>
    <source>
        <strain evidence="3">CFH 70021</strain>
    </source>
</reference>
<dbReference type="AlphaFoldDB" id="A0A2S2CT61"/>
<keyword evidence="3" id="KW-1185">Reference proteome</keyword>
<dbReference type="RefSeq" id="WP_109329045.1">
    <property type="nucleotide sequence ID" value="NZ_CP029353.1"/>
</dbReference>
<dbReference type="OrthoDB" id="7349961at2"/>
<evidence type="ECO:0000313" key="3">
    <source>
        <dbReference type="Proteomes" id="UP000245629"/>
    </source>
</evidence>
<dbReference type="Pfam" id="PF06805">
    <property type="entry name" value="Lambda_tail_I"/>
    <property type="match status" value="1"/>
</dbReference>
<proteinExistence type="predicted"/>
<evidence type="ECO:0000256" key="1">
    <source>
        <dbReference type="SAM" id="Phobius"/>
    </source>
</evidence>
<sequence length="250" mass="24868">MTAIHLHGALGKQFGRTHSYHVRDAAEAVRALTATMPGFEHCFRQGQYRLVRGKHTRSGTDLTVDTLTLGLGSADLHIIPVPAGSKRGGGKAILGAVIMAVAIAGAIYTGGGSLALGAEASIGGVGFDVSYGSLGLFGATMMLSGISQMLTKTPKSTIVDANQSYLFSGPVNSTEQGGSVPLIYGRARVGSNVISSGMDTAQAGTAGTMVNSGNAGSTMGSVVGGLFGSDAGSGGTGSNANDAWQGGSGG</sequence>
<dbReference type="EMBL" id="CP029353">
    <property type="protein sequence ID" value="AWK87659.1"/>
    <property type="molecule type" value="Genomic_DNA"/>
</dbReference>
<protein>
    <submittedName>
        <fullName evidence="2">Phage tail protein</fullName>
    </submittedName>
</protein>
<feature type="transmembrane region" description="Helical" evidence="1">
    <location>
        <begin position="129"/>
        <end position="146"/>
    </location>
</feature>
<keyword evidence="1" id="KW-0472">Membrane</keyword>
<dbReference type="KEGG" id="azz:DEW08_16845"/>
<dbReference type="Proteomes" id="UP000245629">
    <property type="component" value="Chromosome 2"/>
</dbReference>
<keyword evidence="1" id="KW-1133">Transmembrane helix</keyword>
<feature type="transmembrane region" description="Helical" evidence="1">
    <location>
        <begin position="92"/>
        <end position="109"/>
    </location>
</feature>
<dbReference type="InterPro" id="IPR010654">
    <property type="entry name" value="Phage_lambda_tail_I"/>
</dbReference>
<name>A0A2S2CT61_9PROT</name>
<keyword evidence="1" id="KW-0812">Transmembrane</keyword>
<accession>A0A2S2CT61</accession>
<gene>
    <name evidence="2" type="ORF">DEW08_16845</name>
</gene>
<organism evidence="2 3">
    <name type="scientific">Azospirillum thermophilum</name>
    <dbReference type="NCBI Taxonomy" id="2202148"/>
    <lineage>
        <taxon>Bacteria</taxon>
        <taxon>Pseudomonadati</taxon>
        <taxon>Pseudomonadota</taxon>
        <taxon>Alphaproteobacteria</taxon>
        <taxon>Rhodospirillales</taxon>
        <taxon>Azospirillaceae</taxon>
        <taxon>Azospirillum</taxon>
    </lineage>
</organism>